<dbReference type="EMBL" id="JAGRRH010000024">
    <property type="protein sequence ID" value="KAG7343053.1"/>
    <property type="molecule type" value="Genomic_DNA"/>
</dbReference>
<organism evidence="1 2">
    <name type="scientific">Nitzschia inconspicua</name>
    <dbReference type="NCBI Taxonomy" id="303405"/>
    <lineage>
        <taxon>Eukaryota</taxon>
        <taxon>Sar</taxon>
        <taxon>Stramenopiles</taxon>
        <taxon>Ochrophyta</taxon>
        <taxon>Bacillariophyta</taxon>
        <taxon>Bacillariophyceae</taxon>
        <taxon>Bacillariophycidae</taxon>
        <taxon>Bacillariales</taxon>
        <taxon>Bacillariaceae</taxon>
        <taxon>Nitzschia</taxon>
    </lineage>
</organism>
<protein>
    <submittedName>
        <fullName evidence="1">Uncharacterized protein</fullName>
    </submittedName>
</protein>
<name>A0A9K3KHH2_9STRA</name>
<proteinExistence type="predicted"/>
<keyword evidence="2" id="KW-1185">Reference proteome</keyword>
<dbReference type="Proteomes" id="UP000693970">
    <property type="component" value="Unassembled WGS sequence"/>
</dbReference>
<dbReference type="AlphaFoldDB" id="A0A9K3KHH2"/>
<reference evidence="1" key="2">
    <citation type="submission" date="2021-04" db="EMBL/GenBank/DDBJ databases">
        <authorList>
            <person name="Podell S."/>
        </authorList>
    </citation>
    <scope>NUCLEOTIDE SEQUENCE</scope>
    <source>
        <strain evidence="1">Hildebrandi</strain>
    </source>
</reference>
<comment type="caution">
    <text evidence="1">The sequence shown here is derived from an EMBL/GenBank/DDBJ whole genome shotgun (WGS) entry which is preliminary data.</text>
</comment>
<dbReference type="OrthoDB" id="10666348at2759"/>
<sequence length="172" mass="19488">MVGSRQVVQSRSKADVVDRFFSWGETTFCPHDAVKDSIPLQEDNLDYVFNHMESFICREDVTESPSNPPATLERENSLVEACKNVQAKLIKRNEMKAIPSCHKSKSAVGERRDILDYCFDHLESFACGEKATGSFGLIDVTQRGAKKPSTTPPKEEIEDEVHLYYRPTQQET</sequence>
<reference evidence="1" key="1">
    <citation type="journal article" date="2021" name="Sci. Rep.">
        <title>Diploid genomic architecture of Nitzschia inconspicua, an elite biomass production diatom.</title>
        <authorList>
            <person name="Oliver A."/>
            <person name="Podell S."/>
            <person name="Pinowska A."/>
            <person name="Traller J.C."/>
            <person name="Smith S.R."/>
            <person name="McClure R."/>
            <person name="Beliaev A."/>
            <person name="Bohutskyi P."/>
            <person name="Hill E.A."/>
            <person name="Rabines A."/>
            <person name="Zheng H."/>
            <person name="Allen L.Z."/>
            <person name="Kuo A."/>
            <person name="Grigoriev I.V."/>
            <person name="Allen A.E."/>
            <person name="Hazlebeck D."/>
            <person name="Allen E.E."/>
        </authorList>
    </citation>
    <scope>NUCLEOTIDE SEQUENCE</scope>
    <source>
        <strain evidence="1">Hildebrandi</strain>
    </source>
</reference>
<gene>
    <name evidence="1" type="ORF">IV203_020998</name>
</gene>
<evidence type="ECO:0000313" key="1">
    <source>
        <dbReference type="EMBL" id="KAG7343053.1"/>
    </source>
</evidence>
<evidence type="ECO:0000313" key="2">
    <source>
        <dbReference type="Proteomes" id="UP000693970"/>
    </source>
</evidence>
<accession>A0A9K3KHH2</accession>